<proteinExistence type="predicted"/>
<organism evidence="1 2">
    <name type="scientific">Denitratimonas tolerans</name>
    <dbReference type="NCBI Taxonomy" id="1338420"/>
    <lineage>
        <taxon>Bacteria</taxon>
        <taxon>Pseudomonadati</taxon>
        <taxon>Pseudomonadota</taxon>
        <taxon>Gammaproteobacteria</taxon>
        <taxon>Lysobacterales</taxon>
        <taxon>Lysobacteraceae</taxon>
        <taxon>Denitratimonas</taxon>
    </lineage>
</organism>
<gene>
    <name evidence="1" type="ORF">WB794_07360</name>
</gene>
<evidence type="ECO:0000313" key="2">
    <source>
        <dbReference type="Proteomes" id="UP001364472"/>
    </source>
</evidence>
<dbReference type="RefSeq" id="WP_337335258.1">
    <property type="nucleotide sequence ID" value="NZ_JBBDHC010000008.1"/>
</dbReference>
<protein>
    <submittedName>
        <fullName evidence="1">Uncharacterized protein</fullName>
    </submittedName>
</protein>
<comment type="caution">
    <text evidence="1">The sequence shown here is derived from an EMBL/GenBank/DDBJ whole genome shotgun (WGS) entry which is preliminary data.</text>
</comment>
<sequence length="62" mass="7144">MIHTRRMRALAAFRAADPARLLLRFTVVFRSAARLFAMIELNPVRSQIADLTERLDALRGYL</sequence>
<accession>A0AAW9R4A3</accession>
<dbReference type="EMBL" id="JBBDHC010000008">
    <property type="protein sequence ID" value="MEJ1249486.1"/>
    <property type="molecule type" value="Genomic_DNA"/>
</dbReference>
<dbReference type="AlphaFoldDB" id="A0AAW9R4A3"/>
<evidence type="ECO:0000313" key="1">
    <source>
        <dbReference type="EMBL" id="MEJ1249486.1"/>
    </source>
</evidence>
<name>A0AAW9R4A3_9GAMM</name>
<reference evidence="1 2" key="1">
    <citation type="journal article" date="2016" name="Antonie Van Leeuwenhoek">
        <title>Denitratimonas tolerans gen. nov., sp. nov., a denitrifying bacterium isolated from a bioreactor for tannery wastewater treatment.</title>
        <authorList>
            <person name="Han S.I."/>
            <person name="Kim J.O."/>
            <person name="Lee Y.R."/>
            <person name="Ekpeghere K.I."/>
            <person name="Koh S.C."/>
            <person name="Whang K.S."/>
        </authorList>
    </citation>
    <scope>NUCLEOTIDE SEQUENCE [LARGE SCALE GENOMIC DNA]</scope>
    <source>
        <strain evidence="1 2">KACC 17565</strain>
    </source>
</reference>
<dbReference type="Proteomes" id="UP001364472">
    <property type="component" value="Unassembled WGS sequence"/>
</dbReference>
<keyword evidence="2" id="KW-1185">Reference proteome</keyword>